<feature type="active site" description="Nucleophile" evidence="5">
    <location>
        <position position="385"/>
    </location>
</feature>
<dbReference type="InterPro" id="IPR030390">
    <property type="entry name" value="MeTrfase_TrmA_AS"/>
</dbReference>
<evidence type="ECO:0000256" key="3">
    <source>
        <dbReference type="ARBA" id="ARBA00022679"/>
    </source>
</evidence>
<keyword evidence="1" id="KW-0479">Metal-binding</keyword>
<feature type="binding site" evidence="5">
    <location>
        <position position="292"/>
    </location>
    <ligand>
        <name>S-adenosyl-L-methionine</name>
        <dbReference type="ChEBI" id="CHEBI:59789"/>
    </ligand>
</feature>
<dbReference type="PANTHER" id="PTHR11061:SF49">
    <property type="entry name" value="23S RRNA (URACIL(1939)-C(5))-METHYLTRANSFERASE RLMD"/>
    <property type="match status" value="1"/>
</dbReference>
<feature type="binding site" evidence="5">
    <location>
        <position position="359"/>
    </location>
    <ligand>
        <name>S-adenosyl-L-methionine</name>
        <dbReference type="ChEBI" id="CHEBI:59789"/>
    </ligand>
</feature>
<sequence>MEACIRIESLAFGGSGVGRLGGKVVFVAGAVPGDEVRIRPVREKKHFMEAEILEVLVPSPDRRVPPCPVFGQCGGCQWQSLPYARQVFWKERIFADFLLRQVGVESQVMGSLLAAPNEWAYRSRVQFKCYQSPAGFVMGFYRRGSHFVIDVDHCPIAAAAINQALGLFRDWLSQSPCPEAIPQVDLAVDDEGQVAAIVHCLAADPRPLAAYLAPRVGEQGLALYVQTGRKHTLTQVQGPGRLCIHPLDASPLRLGYPVGGFAQVNLAQNRRLVAELLQAVGSPTGLRVLDLFCGMGNFSLPLAAAGAAVVGVEDFAPAIVQAEDNSLANGLTARFLCRPARQALTQDLLRERFDLVVLDPPRSGAREVIPELLRMRPERIVYISCDPATLARDLKPLVHNGYQVRGARGIDLFPQTYHLESLTCLHAC</sequence>
<protein>
    <submittedName>
        <fullName evidence="8">Class I SAM-dependent RNA methyltransferase</fullName>
    </submittedName>
</protein>
<dbReference type="Gene3D" id="2.40.50.1070">
    <property type="match status" value="1"/>
</dbReference>
<proteinExistence type="inferred from homology"/>
<evidence type="ECO:0000256" key="6">
    <source>
        <dbReference type="PROSITE-ProRule" id="PRU10015"/>
    </source>
</evidence>
<keyword evidence="4 5" id="KW-0949">S-adenosyl-L-methionine</keyword>
<dbReference type="PANTHER" id="PTHR11061">
    <property type="entry name" value="RNA M5U METHYLTRANSFERASE"/>
    <property type="match status" value="1"/>
</dbReference>
<dbReference type="GO" id="GO:0032259">
    <property type="term" value="P:methylation"/>
    <property type="evidence" value="ECO:0007669"/>
    <property type="project" value="UniProtKB-KW"/>
</dbReference>
<keyword evidence="3 5" id="KW-0808">Transferase</keyword>
<keyword evidence="1" id="KW-0408">Iron</keyword>
<keyword evidence="1" id="KW-0411">Iron-sulfur</keyword>
<evidence type="ECO:0000256" key="4">
    <source>
        <dbReference type="ARBA" id="ARBA00022691"/>
    </source>
</evidence>
<evidence type="ECO:0000313" key="9">
    <source>
        <dbReference type="Proteomes" id="UP001060414"/>
    </source>
</evidence>
<dbReference type="PROSITE" id="PS01231">
    <property type="entry name" value="TRMA_2"/>
    <property type="match status" value="1"/>
</dbReference>
<keyword evidence="2 5" id="KW-0489">Methyltransferase</keyword>
<dbReference type="InterPro" id="IPR029063">
    <property type="entry name" value="SAM-dependent_MTases_sf"/>
</dbReference>
<dbReference type="InterPro" id="IPR002792">
    <property type="entry name" value="TRAM_dom"/>
</dbReference>
<evidence type="ECO:0000256" key="5">
    <source>
        <dbReference type="PROSITE-ProRule" id="PRU01024"/>
    </source>
</evidence>
<dbReference type="SUPFAM" id="SSF53335">
    <property type="entry name" value="S-adenosyl-L-methionine-dependent methyltransferases"/>
    <property type="match status" value="1"/>
</dbReference>
<dbReference type="Proteomes" id="UP001060414">
    <property type="component" value="Chromosome"/>
</dbReference>
<dbReference type="Pfam" id="PF01938">
    <property type="entry name" value="TRAM"/>
    <property type="match status" value="1"/>
</dbReference>
<name>A0ABY5ZQB2_9BACT</name>
<keyword evidence="9" id="KW-1185">Reference proteome</keyword>
<evidence type="ECO:0000256" key="2">
    <source>
        <dbReference type="ARBA" id="ARBA00022603"/>
    </source>
</evidence>
<dbReference type="InterPro" id="IPR010280">
    <property type="entry name" value="U5_MeTrfase_fam"/>
</dbReference>
<evidence type="ECO:0000256" key="1">
    <source>
        <dbReference type="ARBA" id="ARBA00022485"/>
    </source>
</evidence>
<keyword evidence="1" id="KW-0004">4Fe-4S</keyword>
<feature type="domain" description="TRAM" evidence="7">
    <location>
        <begin position="1"/>
        <end position="54"/>
    </location>
</feature>
<dbReference type="InterPro" id="IPR012340">
    <property type="entry name" value="NA-bd_OB-fold"/>
</dbReference>
<feature type="binding site" evidence="5">
    <location>
        <position position="263"/>
    </location>
    <ligand>
        <name>S-adenosyl-L-methionine</name>
        <dbReference type="ChEBI" id="CHEBI:59789"/>
    </ligand>
</feature>
<dbReference type="GO" id="GO:0008168">
    <property type="term" value="F:methyltransferase activity"/>
    <property type="evidence" value="ECO:0007669"/>
    <property type="project" value="UniProtKB-KW"/>
</dbReference>
<feature type="binding site" evidence="5">
    <location>
        <position position="313"/>
    </location>
    <ligand>
        <name>S-adenosyl-L-methionine</name>
        <dbReference type="ChEBI" id="CHEBI:59789"/>
    </ligand>
</feature>
<organism evidence="8 9">
    <name type="scientific">Geoalkalibacter halelectricus</name>
    <dbReference type="NCBI Taxonomy" id="2847045"/>
    <lineage>
        <taxon>Bacteria</taxon>
        <taxon>Pseudomonadati</taxon>
        <taxon>Thermodesulfobacteriota</taxon>
        <taxon>Desulfuromonadia</taxon>
        <taxon>Desulfuromonadales</taxon>
        <taxon>Geoalkalibacteraceae</taxon>
        <taxon>Geoalkalibacter</taxon>
    </lineage>
</organism>
<dbReference type="CDD" id="cd02440">
    <property type="entry name" value="AdoMet_MTases"/>
    <property type="match status" value="1"/>
</dbReference>
<dbReference type="SUPFAM" id="SSF50249">
    <property type="entry name" value="Nucleic acid-binding proteins"/>
    <property type="match status" value="1"/>
</dbReference>
<dbReference type="PROSITE" id="PS51687">
    <property type="entry name" value="SAM_MT_RNA_M5U"/>
    <property type="match status" value="1"/>
</dbReference>
<dbReference type="EMBL" id="CP092109">
    <property type="protein sequence ID" value="UWZ81360.1"/>
    <property type="molecule type" value="Genomic_DNA"/>
</dbReference>
<dbReference type="RefSeq" id="WP_260749735.1">
    <property type="nucleotide sequence ID" value="NZ_CP092109.1"/>
</dbReference>
<dbReference type="PROSITE" id="PS01230">
    <property type="entry name" value="TRMA_1"/>
    <property type="match status" value="1"/>
</dbReference>
<comment type="similarity">
    <text evidence="5">Belongs to the class I-like SAM-binding methyltransferase superfamily. RNA M5U methyltransferase family.</text>
</comment>
<dbReference type="InterPro" id="IPR030391">
    <property type="entry name" value="MeTrfase_TrmA_CS"/>
</dbReference>
<dbReference type="PROSITE" id="PS50926">
    <property type="entry name" value="TRAM"/>
    <property type="match status" value="1"/>
</dbReference>
<reference evidence="8" key="1">
    <citation type="journal article" date="2022" name="Environ. Microbiol.">
        <title>Geoalkalibacter halelectricus SAP #1 sp. nov. possessing extracellular electron transfer and mineral#reducing capabilities from a haloalkaline environment.</title>
        <authorList>
            <person name="Yadav S."/>
            <person name="Singh R."/>
            <person name="Sundharam S.S."/>
            <person name="Chaudhary S."/>
            <person name="Krishnamurthi S."/>
            <person name="Patil S.A."/>
        </authorList>
    </citation>
    <scope>NUCLEOTIDE SEQUENCE</scope>
    <source>
        <strain evidence="8">SAP-1</strain>
    </source>
</reference>
<evidence type="ECO:0000259" key="7">
    <source>
        <dbReference type="PROSITE" id="PS50926"/>
    </source>
</evidence>
<dbReference type="Pfam" id="PF05958">
    <property type="entry name" value="tRNA_U5-meth_tr"/>
    <property type="match status" value="1"/>
</dbReference>
<evidence type="ECO:0000313" key="8">
    <source>
        <dbReference type="EMBL" id="UWZ81360.1"/>
    </source>
</evidence>
<gene>
    <name evidence="8" type="ORF">L9S41_08195</name>
</gene>
<feature type="active site" evidence="6">
    <location>
        <position position="385"/>
    </location>
</feature>
<accession>A0ABY5ZQB2</accession>
<dbReference type="Gene3D" id="3.40.50.150">
    <property type="entry name" value="Vaccinia Virus protein VP39"/>
    <property type="match status" value="1"/>
</dbReference>
<dbReference type="Gene3D" id="2.40.50.140">
    <property type="entry name" value="Nucleic acid-binding proteins"/>
    <property type="match status" value="1"/>
</dbReference>